<organism evidence="1 2">
    <name type="scientific">Dethiobacter alkaliphilus AHT 1</name>
    <dbReference type="NCBI Taxonomy" id="555088"/>
    <lineage>
        <taxon>Bacteria</taxon>
        <taxon>Bacillati</taxon>
        <taxon>Bacillota</taxon>
        <taxon>Dethiobacteria</taxon>
        <taxon>Dethiobacterales</taxon>
        <taxon>Dethiobacteraceae</taxon>
        <taxon>Dethiobacter</taxon>
    </lineage>
</organism>
<keyword evidence="2" id="KW-1185">Reference proteome</keyword>
<gene>
    <name evidence="1" type="ORF">DealDRAFT_1749</name>
</gene>
<comment type="caution">
    <text evidence="1">The sequence shown here is derived from an EMBL/GenBank/DDBJ whole genome shotgun (WGS) entry which is preliminary data.</text>
</comment>
<sequence length="138" mass="16482">MVFPGERKGDGQRILQHQELQEMGACFFTADLSFIPEEMLTKELRFLHHKEILIIGQQNRRAFADFLLSKETDEQHRAQKADKYFCELDYILRDFALDQYQEQNHKLAEKCYLYLIGIYPDETDEGKFLFRIYNSLFS</sequence>
<accession>C0GGZ0</accession>
<evidence type="ECO:0000313" key="1">
    <source>
        <dbReference type="EMBL" id="EEG77292.1"/>
    </source>
</evidence>
<name>C0GGZ0_DETAL</name>
<reference evidence="1 2" key="1">
    <citation type="submission" date="2009-02" db="EMBL/GenBank/DDBJ databases">
        <title>Sequencing of the draft genome and assembly of Dethiobacter alkaliphilus AHT 1.</title>
        <authorList>
            <consortium name="US DOE Joint Genome Institute (JGI-PGF)"/>
            <person name="Lucas S."/>
            <person name="Copeland A."/>
            <person name="Lapidus A."/>
            <person name="Glavina del Rio T."/>
            <person name="Dalin E."/>
            <person name="Tice H."/>
            <person name="Bruce D."/>
            <person name="Goodwin L."/>
            <person name="Pitluck S."/>
            <person name="Larimer F."/>
            <person name="Land M.L."/>
            <person name="Hauser L."/>
            <person name="Muyzer G."/>
        </authorList>
    </citation>
    <scope>NUCLEOTIDE SEQUENCE [LARGE SCALE GENOMIC DNA]</scope>
    <source>
        <strain evidence="1 2">AHT 1</strain>
    </source>
</reference>
<protein>
    <submittedName>
        <fullName evidence="1">Uncharacterized protein</fullName>
    </submittedName>
</protein>
<evidence type="ECO:0000313" key="2">
    <source>
        <dbReference type="Proteomes" id="UP000006443"/>
    </source>
</evidence>
<dbReference type="Proteomes" id="UP000006443">
    <property type="component" value="Unassembled WGS sequence"/>
</dbReference>
<dbReference type="AlphaFoldDB" id="C0GGZ0"/>
<dbReference type="EMBL" id="ACJM01000008">
    <property type="protein sequence ID" value="EEG77292.1"/>
    <property type="molecule type" value="Genomic_DNA"/>
</dbReference>
<proteinExistence type="predicted"/>